<comment type="subcellular location">
    <subcellularLocation>
        <location evidence="1">Secreted</location>
        <location evidence="1">Extracellular space</location>
        <location evidence="1">Extracellular matrix</location>
    </subcellularLocation>
</comment>
<dbReference type="PROSITE" id="PS50092">
    <property type="entry name" value="TSP1"/>
    <property type="match status" value="1"/>
</dbReference>
<evidence type="ECO:0000256" key="7">
    <source>
        <dbReference type="ARBA" id="ARBA00030964"/>
    </source>
</evidence>
<protein>
    <recommendedName>
        <fullName evidence="2">Spondin-1</fullName>
    </recommendedName>
    <alternativeName>
        <fullName evidence="7">F-spondin</fullName>
    </alternativeName>
</protein>
<dbReference type="SUPFAM" id="SSF82895">
    <property type="entry name" value="TSP-1 type 1 repeat"/>
    <property type="match status" value="1"/>
</dbReference>
<keyword evidence="4" id="KW-0677">Repeat</keyword>
<dbReference type="PROSITE" id="PS51019">
    <property type="entry name" value="REELIN"/>
    <property type="match status" value="1"/>
</dbReference>
<dbReference type="PANTHER" id="PTHR11311">
    <property type="entry name" value="SPONDIN"/>
    <property type="match status" value="1"/>
</dbReference>
<dbReference type="Pfam" id="PF06468">
    <property type="entry name" value="Spond_N"/>
    <property type="match status" value="1"/>
</dbReference>
<dbReference type="GO" id="GO:0007155">
    <property type="term" value="P:cell adhesion"/>
    <property type="evidence" value="ECO:0007669"/>
    <property type="project" value="UniProtKB-KW"/>
</dbReference>
<evidence type="ECO:0000256" key="8">
    <source>
        <dbReference type="SAM" id="MobiDB-lite"/>
    </source>
</evidence>
<keyword evidence="5" id="KW-0130">Cell adhesion</keyword>
<name>A0AAU9U7Z2_EUPED</name>
<sequence length="522" mass="59684">MASLTSGQPGKCDQTPPQATVLTPSENKGLFSMTIDMKSKNKNIYRADQTYVLVLSSSDLKRPFKWFMITVEDPEVDNSIYEFDHRSVDVGSLKTLDTNRQSRYSERCYNSVENTDNADKYRVEIHWVSPKQSDKKQRVRLRAMVAENSEVWYVGDDLTVELEKDTTKPLDSPPFPPVDSCNLCSEARYEVIFKGHWSRMSHPRNYPVKPDNNGYSHLVGASHSYDYILWQEGDEAKPGLRTLAEKGDISVIEKEIINAMSVTNGTRTLIRGKRRVHPYMFEPSHSLFRVDRIHHLFSLVIAMKPSPDWFLGVTRFELCTDLGWLDEHELPLYPWDAGTLDGISYESQTSTTQPTETIDRVAVGSFDKESPFYQMNLNDLKPFAYLHVRRLDVYPLLGDDCEEGTKKNESNQEQEAKSENVEKPNEEPQVQAIKQDLNLQDDNCPLSEWSEWSQCVPDSGACGIGTQFRSRYKDDGKVYFETYKDQGAFQGGYKSQANMAAICRQEKDGAMIESQNCFVDCF</sequence>
<dbReference type="Gene3D" id="2.60.40.2130">
    <property type="entry name" value="F-spondin domain"/>
    <property type="match status" value="1"/>
</dbReference>
<evidence type="ECO:0000256" key="2">
    <source>
        <dbReference type="ARBA" id="ARBA00019594"/>
    </source>
</evidence>
<dbReference type="InterPro" id="IPR000884">
    <property type="entry name" value="TSP1_rpt"/>
</dbReference>
<evidence type="ECO:0000259" key="9">
    <source>
        <dbReference type="PROSITE" id="PS51019"/>
    </source>
</evidence>
<dbReference type="InterPro" id="IPR051418">
    <property type="entry name" value="Spondin/Thrombospondin_T1"/>
</dbReference>
<feature type="domain" description="Spondin" evidence="10">
    <location>
        <begin position="177"/>
        <end position="371"/>
    </location>
</feature>
<keyword evidence="3" id="KW-0964">Secreted</keyword>
<reference evidence="11" key="1">
    <citation type="submission" date="2022-03" db="EMBL/GenBank/DDBJ databases">
        <authorList>
            <person name="Tunstrom K."/>
        </authorList>
    </citation>
    <scope>NUCLEOTIDE SEQUENCE</scope>
</reference>
<dbReference type="InterPro" id="IPR002861">
    <property type="entry name" value="Reeler_dom"/>
</dbReference>
<evidence type="ECO:0000256" key="6">
    <source>
        <dbReference type="ARBA" id="ARBA00023157"/>
    </source>
</evidence>
<accession>A0AAU9U7Z2</accession>
<feature type="compositionally biased region" description="Basic and acidic residues" evidence="8">
    <location>
        <begin position="403"/>
        <end position="426"/>
    </location>
</feature>
<dbReference type="InterPro" id="IPR042307">
    <property type="entry name" value="Reeler_sf"/>
</dbReference>
<dbReference type="Pfam" id="PF02014">
    <property type="entry name" value="Reeler"/>
    <property type="match status" value="1"/>
</dbReference>
<evidence type="ECO:0000256" key="3">
    <source>
        <dbReference type="ARBA" id="ARBA00022530"/>
    </source>
</evidence>
<evidence type="ECO:0000313" key="12">
    <source>
        <dbReference type="Proteomes" id="UP001153954"/>
    </source>
</evidence>
<gene>
    <name evidence="11" type="ORF">EEDITHA_LOCUS10878</name>
</gene>
<evidence type="ECO:0000256" key="1">
    <source>
        <dbReference type="ARBA" id="ARBA00004498"/>
    </source>
</evidence>
<dbReference type="NCBIfam" id="NF038123">
    <property type="entry name" value="NF038123_dom"/>
    <property type="match status" value="1"/>
</dbReference>
<dbReference type="PROSITE" id="PS51020">
    <property type="entry name" value="SPONDIN"/>
    <property type="match status" value="1"/>
</dbReference>
<dbReference type="Proteomes" id="UP001153954">
    <property type="component" value="Unassembled WGS sequence"/>
</dbReference>
<dbReference type="EMBL" id="CAKOGL010000015">
    <property type="protein sequence ID" value="CAH2095425.1"/>
    <property type="molecule type" value="Genomic_DNA"/>
</dbReference>
<evidence type="ECO:0000256" key="5">
    <source>
        <dbReference type="ARBA" id="ARBA00022889"/>
    </source>
</evidence>
<dbReference type="Gene3D" id="2.60.40.4060">
    <property type="entry name" value="Reeler domain"/>
    <property type="match status" value="1"/>
</dbReference>
<dbReference type="CDD" id="cd08544">
    <property type="entry name" value="Reeler"/>
    <property type="match status" value="1"/>
</dbReference>
<dbReference type="InterPro" id="IPR009465">
    <property type="entry name" value="Spondin_N"/>
</dbReference>
<dbReference type="InterPro" id="IPR038678">
    <property type="entry name" value="Spondin_N_sf"/>
</dbReference>
<keyword evidence="12" id="KW-1185">Reference proteome</keyword>
<dbReference type="AlphaFoldDB" id="A0AAU9U7Z2"/>
<dbReference type="InterPro" id="IPR036383">
    <property type="entry name" value="TSP1_rpt_sf"/>
</dbReference>
<feature type="region of interest" description="Disordered" evidence="8">
    <location>
        <begin position="1"/>
        <end position="23"/>
    </location>
</feature>
<evidence type="ECO:0000256" key="4">
    <source>
        <dbReference type="ARBA" id="ARBA00022737"/>
    </source>
</evidence>
<keyword evidence="6" id="KW-1015">Disulfide bond</keyword>
<evidence type="ECO:0000259" key="10">
    <source>
        <dbReference type="PROSITE" id="PS51020"/>
    </source>
</evidence>
<organism evidence="11 12">
    <name type="scientific">Euphydryas editha</name>
    <name type="common">Edith's checkerspot</name>
    <dbReference type="NCBI Taxonomy" id="104508"/>
    <lineage>
        <taxon>Eukaryota</taxon>
        <taxon>Metazoa</taxon>
        <taxon>Ecdysozoa</taxon>
        <taxon>Arthropoda</taxon>
        <taxon>Hexapoda</taxon>
        <taxon>Insecta</taxon>
        <taxon>Pterygota</taxon>
        <taxon>Neoptera</taxon>
        <taxon>Endopterygota</taxon>
        <taxon>Lepidoptera</taxon>
        <taxon>Glossata</taxon>
        <taxon>Ditrysia</taxon>
        <taxon>Papilionoidea</taxon>
        <taxon>Nymphalidae</taxon>
        <taxon>Nymphalinae</taxon>
        <taxon>Euphydryas</taxon>
    </lineage>
</organism>
<dbReference type="PANTHER" id="PTHR11311:SF16">
    <property type="entry name" value="SPONDIN-1"/>
    <property type="match status" value="1"/>
</dbReference>
<comment type="caution">
    <text evidence="11">The sequence shown here is derived from an EMBL/GenBank/DDBJ whole genome shotgun (WGS) entry which is preliminary data.</text>
</comment>
<proteinExistence type="predicted"/>
<evidence type="ECO:0000313" key="11">
    <source>
        <dbReference type="EMBL" id="CAH2095425.1"/>
    </source>
</evidence>
<feature type="region of interest" description="Disordered" evidence="8">
    <location>
        <begin position="403"/>
        <end position="429"/>
    </location>
</feature>
<keyword evidence="3" id="KW-0272">Extracellular matrix</keyword>
<feature type="domain" description="Reelin" evidence="9">
    <location>
        <begin position="1"/>
        <end position="176"/>
    </location>
</feature>
<dbReference type="Gene3D" id="2.20.100.10">
    <property type="entry name" value="Thrombospondin type-1 (TSP1) repeat"/>
    <property type="match status" value="1"/>
</dbReference>